<name>A0A1M4UCU5_9FLAO</name>
<organism evidence="1 2">
    <name type="scientific">Arenibacter palladensis</name>
    <dbReference type="NCBI Taxonomy" id="237373"/>
    <lineage>
        <taxon>Bacteria</taxon>
        <taxon>Pseudomonadati</taxon>
        <taxon>Bacteroidota</taxon>
        <taxon>Flavobacteriia</taxon>
        <taxon>Flavobacteriales</taxon>
        <taxon>Flavobacteriaceae</taxon>
        <taxon>Arenibacter</taxon>
    </lineage>
</organism>
<dbReference type="AlphaFoldDB" id="A0A1M4UCU5"/>
<evidence type="ECO:0000313" key="1">
    <source>
        <dbReference type="EMBL" id="SHE54427.1"/>
    </source>
</evidence>
<dbReference type="InterPro" id="IPR032342">
    <property type="entry name" value="DUF4861"/>
</dbReference>
<proteinExistence type="predicted"/>
<dbReference type="RefSeq" id="WP_072860200.1">
    <property type="nucleotide sequence ID" value="NZ_FQUX01000001.1"/>
</dbReference>
<gene>
    <name evidence="1" type="ORF">SAMN03080594_101570</name>
</gene>
<accession>A0A1M4UCU5</accession>
<evidence type="ECO:0000313" key="2">
    <source>
        <dbReference type="Proteomes" id="UP000184406"/>
    </source>
</evidence>
<sequence length="400" mass="44911">MILNGPAVLIRSYVLIALVAISCNGKTADKQLVVQVKNELDFSRSEVVTLSTQQLKNFLENHKKEELRIRKEGNANYLRTQWIDYDQDGHDDELLFQADAEPNSVSTYLIVMDSSVVVPESEVVAYSRLVPERTDDYTWENDKVAFRTYGPTGQKEALEGVPGSTLSSGIDLWLKRTDKSIINKWYAEHLKTPGYYHIDHGEGYDPYHVGGSRGTGGIGIFENDSLYVSQNFMSARTIAAGPPRTVFELDYASWSDYGLKETKRITLDLGSNFSKFEIVFSSEREVPNIAVGITLHENKGDAKLNGQEGWFRHWETMDSTNLGEGLVLNPTDIVTALVHKTEIRDQSNLLVITKPKNNLTYYAGFAWELSGQITGINDWDAMLSQQAKIIANPMLVSIKK</sequence>
<evidence type="ECO:0008006" key="3">
    <source>
        <dbReference type="Google" id="ProtNLM"/>
    </source>
</evidence>
<keyword evidence="2" id="KW-1185">Reference proteome</keyword>
<protein>
    <recommendedName>
        <fullName evidence="3">DUF4861 domain-containing protein</fullName>
    </recommendedName>
</protein>
<dbReference type="Pfam" id="PF16153">
    <property type="entry name" value="DUF4861"/>
    <property type="match status" value="1"/>
</dbReference>
<dbReference type="Proteomes" id="UP000184406">
    <property type="component" value="Unassembled WGS sequence"/>
</dbReference>
<dbReference type="OrthoDB" id="9800230at2"/>
<reference evidence="2" key="1">
    <citation type="submission" date="2016-11" db="EMBL/GenBank/DDBJ databases">
        <authorList>
            <person name="Varghese N."/>
            <person name="Submissions S."/>
        </authorList>
    </citation>
    <scope>NUCLEOTIDE SEQUENCE [LARGE SCALE GENOMIC DNA]</scope>
    <source>
        <strain evidence="2">DSM 17539</strain>
    </source>
</reference>
<dbReference type="EMBL" id="FQUX01000001">
    <property type="protein sequence ID" value="SHE54427.1"/>
    <property type="molecule type" value="Genomic_DNA"/>
</dbReference>